<accession>A0A6B2JXF0</accession>
<feature type="compositionally biased region" description="Pro residues" evidence="1">
    <location>
        <begin position="518"/>
        <end position="529"/>
    </location>
</feature>
<feature type="region of interest" description="Disordered" evidence="1">
    <location>
        <begin position="171"/>
        <end position="412"/>
    </location>
</feature>
<feature type="compositionally biased region" description="Basic and acidic residues" evidence="1">
    <location>
        <begin position="21"/>
        <end position="55"/>
    </location>
</feature>
<dbReference type="Pfam" id="PF02120">
    <property type="entry name" value="Flg_hook"/>
    <property type="match status" value="1"/>
</dbReference>
<gene>
    <name evidence="3" type="ORF">GZA08_16365</name>
</gene>
<feature type="region of interest" description="Disordered" evidence="1">
    <location>
        <begin position="1"/>
        <end position="124"/>
    </location>
</feature>
<dbReference type="EMBL" id="JAAGAB010000004">
    <property type="protein sequence ID" value="NDV02545.1"/>
    <property type="molecule type" value="Genomic_DNA"/>
</dbReference>
<feature type="compositionally biased region" description="Low complexity" evidence="1">
    <location>
        <begin position="214"/>
        <end position="224"/>
    </location>
</feature>
<evidence type="ECO:0000259" key="2">
    <source>
        <dbReference type="Pfam" id="PF02120"/>
    </source>
</evidence>
<feature type="compositionally biased region" description="Low complexity" evidence="1">
    <location>
        <begin position="392"/>
        <end position="412"/>
    </location>
</feature>
<keyword evidence="4" id="KW-1185">Reference proteome</keyword>
<protein>
    <submittedName>
        <fullName evidence="3">Flagellar hook-length control protein FliK</fullName>
    </submittedName>
</protein>
<evidence type="ECO:0000313" key="4">
    <source>
        <dbReference type="Proteomes" id="UP000474757"/>
    </source>
</evidence>
<feature type="compositionally biased region" description="Low complexity" evidence="1">
    <location>
        <begin position="234"/>
        <end position="247"/>
    </location>
</feature>
<dbReference type="Proteomes" id="UP000474757">
    <property type="component" value="Unassembled WGS sequence"/>
</dbReference>
<feature type="compositionally biased region" description="Low complexity" evidence="1">
    <location>
        <begin position="530"/>
        <end position="540"/>
    </location>
</feature>
<name>A0A6B2JXF0_9RHOB</name>
<sequence>MTFLLVQNGPSRPADAPEAPARNRGDSARAAESDTGSARDRAGEPRTDGGSKAEEAAGFSGIYDRTGRERAAEDKARGDREGERRPRETDVSPETLLPEALPKSAEGAVQPIARDGTSSQGKMEELPLVMAPTGAGEKGEVTLPAEADGAADRLGVGPRGTSALGTILTALASRESTDDSPRLLHAAAQASPDGQPAPPQPEAPATRLARADAIRAALSGQPDTAPAPAPAATPAPAGQLPGAQLAQPPIPGAASLSPEMAGAGASLRATPSEVIPATPAAAAAAIGMAASRSADSPSKAANASADGPGLSQLLQDGDAPREPRLSADPAARTAQETAAPTASARAAQTAAAPPPAVPASSSLPEPPLPLAPSGAEPAPAPFAAVDGGTGAPGSSHAATGPAAAPQATPAAARETLVQVSAALPQTPGERVEIRLSPEELGSLRMVLHSHEGSLVLQISADRQDTADLLRRHAADLAREMQELGYDEVALDFTTTGEEAGDSQAGGGEGTPTTAAPADPLPAPAAPPPTAAATGGLDLRL</sequence>
<dbReference type="InterPro" id="IPR021136">
    <property type="entry name" value="Flagellar_hook_control-like_C"/>
</dbReference>
<evidence type="ECO:0000313" key="3">
    <source>
        <dbReference type="EMBL" id="NDV02545.1"/>
    </source>
</evidence>
<reference evidence="3 4" key="1">
    <citation type="submission" date="2020-02" db="EMBL/GenBank/DDBJ databases">
        <title>Pseudoroseicyclus tamarix, sp. nov., isolated from offshore sediment of a Tamarix chinensis forest.</title>
        <authorList>
            <person name="Gai Y."/>
        </authorList>
    </citation>
    <scope>NUCLEOTIDE SEQUENCE [LARGE SCALE GENOMIC DNA]</scope>
    <source>
        <strain evidence="3 4">CLL3-39</strain>
    </source>
</reference>
<feature type="compositionally biased region" description="Low complexity" evidence="1">
    <location>
        <begin position="277"/>
        <end position="294"/>
    </location>
</feature>
<dbReference type="RefSeq" id="WP_163895618.1">
    <property type="nucleotide sequence ID" value="NZ_JAAFYS010000004.1"/>
</dbReference>
<feature type="compositionally biased region" description="Basic and acidic residues" evidence="1">
    <location>
        <begin position="65"/>
        <end position="90"/>
    </location>
</feature>
<keyword evidence="3" id="KW-0966">Cell projection</keyword>
<feature type="domain" description="Flagellar hook-length control protein-like C-terminal" evidence="2">
    <location>
        <begin position="424"/>
        <end position="498"/>
    </location>
</feature>
<feature type="region of interest" description="Disordered" evidence="1">
    <location>
        <begin position="491"/>
        <end position="540"/>
    </location>
</feature>
<dbReference type="Gene3D" id="3.30.750.140">
    <property type="match status" value="1"/>
</dbReference>
<feature type="compositionally biased region" description="Low complexity" evidence="1">
    <location>
        <begin position="371"/>
        <end position="384"/>
    </location>
</feature>
<dbReference type="InterPro" id="IPR038610">
    <property type="entry name" value="FliK-like_C_sf"/>
</dbReference>
<organism evidence="3 4">
    <name type="scientific">Pseudoroseicyclus tamaricis</name>
    <dbReference type="NCBI Taxonomy" id="2705421"/>
    <lineage>
        <taxon>Bacteria</taxon>
        <taxon>Pseudomonadati</taxon>
        <taxon>Pseudomonadota</taxon>
        <taxon>Alphaproteobacteria</taxon>
        <taxon>Rhodobacterales</taxon>
        <taxon>Paracoccaceae</taxon>
        <taxon>Pseudoroseicyclus</taxon>
    </lineage>
</organism>
<proteinExistence type="predicted"/>
<keyword evidence="3" id="KW-0282">Flagellum</keyword>
<feature type="compositionally biased region" description="Low complexity" evidence="1">
    <location>
        <begin position="334"/>
        <end position="351"/>
    </location>
</feature>
<evidence type="ECO:0000256" key="1">
    <source>
        <dbReference type="SAM" id="MobiDB-lite"/>
    </source>
</evidence>
<dbReference type="CDD" id="cd17470">
    <property type="entry name" value="T3SS_Flik_C"/>
    <property type="match status" value="1"/>
</dbReference>
<comment type="caution">
    <text evidence="3">The sequence shown here is derived from an EMBL/GenBank/DDBJ whole genome shotgun (WGS) entry which is preliminary data.</text>
</comment>
<dbReference type="AlphaFoldDB" id="A0A6B2JXF0"/>
<keyword evidence="3" id="KW-0969">Cilium</keyword>